<sequence length="217" mass="24871">APEEDEIIFGSADFEAYLVDNDYDYVDWAVRKDSDTINTVFGNVDGFSDAYSWEYSGTCYKYNFTATADTWCTWDAGKYCFIFNPREDAGEANIRLTRWFYVADGRVNGGGQMIEEVGDKQKDWYKISFGGGIWDVGSEGYMGEWEVNFHNVSGDTLDKTKFHTTDISIINFFPPNDESCVAAMNFKAYGEFNGEPGYYIWFSPDSFFMRFPVLNLK</sequence>
<proteinExistence type="predicted"/>
<dbReference type="AlphaFoldDB" id="X0ZZX8"/>
<protein>
    <submittedName>
        <fullName evidence="1">Uncharacterized protein</fullName>
    </submittedName>
</protein>
<organism evidence="1">
    <name type="scientific">marine sediment metagenome</name>
    <dbReference type="NCBI Taxonomy" id="412755"/>
    <lineage>
        <taxon>unclassified sequences</taxon>
        <taxon>metagenomes</taxon>
        <taxon>ecological metagenomes</taxon>
    </lineage>
</organism>
<evidence type="ECO:0000313" key="1">
    <source>
        <dbReference type="EMBL" id="GAG65998.1"/>
    </source>
</evidence>
<gene>
    <name evidence="1" type="ORF">S01H4_10577</name>
</gene>
<comment type="caution">
    <text evidence="1">The sequence shown here is derived from an EMBL/GenBank/DDBJ whole genome shotgun (WGS) entry which is preliminary data.</text>
</comment>
<dbReference type="EMBL" id="BART01004079">
    <property type="protein sequence ID" value="GAG65998.1"/>
    <property type="molecule type" value="Genomic_DNA"/>
</dbReference>
<reference evidence="1" key="1">
    <citation type="journal article" date="2014" name="Front. Microbiol.">
        <title>High frequency of phylogenetically diverse reductive dehalogenase-homologous genes in deep subseafloor sedimentary metagenomes.</title>
        <authorList>
            <person name="Kawai M."/>
            <person name="Futagami T."/>
            <person name="Toyoda A."/>
            <person name="Takaki Y."/>
            <person name="Nishi S."/>
            <person name="Hori S."/>
            <person name="Arai W."/>
            <person name="Tsubouchi T."/>
            <person name="Morono Y."/>
            <person name="Uchiyama I."/>
            <person name="Ito T."/>
            <person name="Fujiyama A."/>
            <person name="Inagaki F."/>
            <person name="Takami H."/>
        </authorList>
    </citation>
    <scope>NUCLEOTIDE SEQUENCE</scope>
    <source>
        <strain evidence="1">Expedition CK06-06</strain>
    </source>
</reference>
<accession>X0ZZX8</accession>
<name>X0ZZX8_9ZZZZ</name>
<feature type="non-terminal residue" evidence="1">
    <location>
        <position position="1"/>
    </location>
</feature>